<feature type="transmembrane region" description="Helical" evidence="6">
    <location>
        <begin position="238"/>
        <end position="261"/>
    </location>
</feature>
<dbReference type="AlphaFoldDB" id="A0AAN7TQQ3"/>
<dbReference type="PANTHER" id="PTHR31885">
    <property type="entry name" value="GH04784P"/>
    <property type="match status" value="1"/>
</dbReference>
<dbReference type="Pfam" id="PF07947">
    <property type="entry name" value="YhhN"/>
    <property type="match status" value="1"/>
</dbReference>
<evidence type="ECO:0000256" key="5">
    <source>
        <dbReference type="ARBA" id="ARBA00023136"/>
    </source>
</evidence>
<keyword evidence="5 6" id="KW-0472">Membrane</keyword>
<keyword evidence="4 6" id="KW-1133">Transmembrane helix</keyword>
<evidence type="ECO:0000313" key="7">
    <source>
        <dbReference type="EMBL" id="KAK5577514.1"/>
    </source>
</evidence>
<comment type="caution">
    <text evidence="7">The sequence shown here is derived from an EMBL/GenBank/DDBJ whole genome shotgun (WGS) entry which is preliminary data.</text>
</comment>
<dbReference type="EMBL" id="JAVFKY010000004">
    <property type="protein sequence ID" value="KAK5577514.1"/>
    <property type="molecule type" value="Genomic_DNA"/>
</dbReference>
<protein>
    <submittedName>
        <fullName evidence="7">Uncharacterized protein</fullName>
    </submittedName>
</protein>
<evidence type="ECO:0000256" key="3">
    <source>
        <dbReference type="ARBA" id="ARBA00022692"/>
    </source>
</evidence>
<comment type="similarity">
    <text evidence="2">Belongs to the TMEM86 family.</text>
</comment>
<organism evidence="7 8">
    <name type="scientific">Dictyostelium firmibasis</name>
    <dbReference type="NCBI Taxonomy" id="79012"/>
    <lineage>
        <taxon>Eukaryota</taxon>
        <taxon>Amoebozoa</taxon>
        <taxon>Evosea</taxon>
        <taxon>Eumycetozoa</taxon>
        <taxon>Dictyostelia</taxon>
        <taxon>Dictyosteliales</taxon>
        <taxon>Dictyosteliaceae</taxon>
        <taxon>Dictyostelium</taxon>
    </lineage>
</organism>
<dbReference type="InterPro" id="IPR012506">
    <property type="entry name" value="TMEM86B-like"/>
</dbReference>
<dbReference type="Proteomes" id="UP001344447">
    <property type="component" value="Unassembled WGS sequence"/>
</dbReference>
<dbReference type="GO" id="GO:0016020">
    <property type="term" value="C:membrane"/>
    <property type="evidence" value="ECO:0007669"/>
    <property type="project" value="UniProtKB-SubCell"/>
</dbReference>
<evidence type="ECO:0000256" key="1">
    <source>
        <dbReference type="ARBA" id="ARBA00004141"/>
    </source>
</evidence>
<dbReference type="GO" id="GO:0016787">
    <property type="term" value="F:hydrolase activity"/>
    <property type="evidence" value="ECO:0007669"/>
    <property type="project" value="TreeGrafter"/>
</dbReference>
<evidence type="ECO:0000256" key="2">
    <source>
        <dbReference type="ARBA" id="ARBA00007375"/>
    </source>
</evidence>
<sequence length="303" mass="34151">MEEPIIIDNNNIQSISEQQHSTGTNINSNTNNVLYIDKDMWWKVLYTMFITTSIGYLMAKRNSTSKLRIIKPVPVVILGYIVLLWCSIHHKSGTQQILNFIIPNNPTTYAIYISVGLFLSAVGDFFLLYKRFFIHGVFFFLVAHISFIFAFTSSEQFFTPTVTGLLVGIVCLFVYMFLAKVFPLFSKMGISKSLAIALLFYTSVIVTMCFTASVKSFLKLITIINNNHDIFSNVFSSFSFYASIGAIGAVLFFISDLMILVREINLLANGQVSTIRKLLGHGDLGMIVYWLGQFCIALSVTEF</sequence>
<feature type="transmembrane region" description="Helical" evidence="6">
    <location>
        <begin position="194"/>
        <end position="218"/>
    </location>
</feature>
<feature type="transmembrane region" description="Helical" evidence="6">
    <location>
        <begin position="157"/>
        <end position="182"/>
    </location>
</feature>
<keyword evidence="3 6" id="KW-0812">Transmembrane</keyword>
<evidence type="ECO:0000313" key="8">
    <source>
        <dbReference type="Proteomes" id="UP001344447"/>
    </source>
</evidence>
<proteinExistence type="inferred from homology"/>
<accession>A0AAN7TQQ3</accession>
<evidence type="ECO:0000256" key="4">
    <source>
        <dbReference type="ARBA" id="ARBA00022989"/>
    </source>
</evidence>
<evidence type="ECO:0000256" key="6">
    <source>
        <dbReference type="SAM" id="Phobius"/>
    </source>
</evidence>
<name>A0AAN7TQQ3_9MYCE</name>
<feature type="transmembrane region" description="Helical" evidence="6">
    <location>
        <begin position="132"/>
        <end position="151"/>
    </location>
</feature>
<feature type="transmembrane region" description="Helical" evidence="6">
    <location>
        <begin position="69"/>
        <end position="90"/>
    </location>
</feature>
<feature type="transmembrane region" description="Helical" evidence="6">
    <location>
        <begin position="110"/>
        <end position="127"/>
    </location>
</feature>
<reference evidence="7 8" key="1">
    <citation type="submission" date="2023-11" db="EMBL/GenBank/DDBJ databases">
        <title>Dfirmibasis_genome.</title>
        <authorList>
            <person name="Edelbroek B."/>
            <person name="Kjellin J."/>
            <person name="Jerlstrom-Hultqvist J."/>
            <person name="Soderbom F."/>
        </authorList>
    </citation>
    <scope>NUCLEOTIDE SEQUENCE [LARGE SCALE GENOMIC DNA]</scope>
    <source>
        <strain evidence="7 8">TNS-C-14</strain>
    </source>
</reference>
<feature type="transmembrane region" description="Helical" evidence="6">
    <location>
        <begin position="40"/>
        <end position="57"/>
    </location>
</feature>
<gene>
    <name evidence="7" type="ORF">RB653_002456</name>
</gene>
<keyword evidence="8" id="KW-1185">Reference proteome</keyword>
<comment type="subcellular location">
    <subcellularLocation>
        <location evidence="1">Membrane</location>
        <topology evidence="1">Multi-pass membrane protein</topology>
    </subcellularLocation>
</comment>
<dbReference type="PANTHER" id="PTHR31885:SF6">
    <property type="entry name" value="GH04784P"/>
    <property type="match status" value="1"/>
</dbReference>